<name>A0ABW4Y773_9GAMM</name>
<proteinExistence type="predicted"/>
<accession>A0ABW4Y773</accession>
<reference evidence="4" key="1">
    <citation type="journal article" date="2019" name="Int. J. Syst. Evol. Microbiol.">
        <title>The Global Catalogue of Microorganisms (GCM) 10K type strain sequencing project: providing services to taxonomists for standard genome sequencing and annotation.</title>
        <authorList>
            <consortium name="The Broad Institute Genomics Platform"/>
            <consortium name="The Broad Institute Genome Sequencing Center for Infectious Disease"/>
            <person name="Wu L."/>
            <person name="Ma J."/>
        </authorList>
    </citation>
    <scope>NUCLEOTIDE SEQUENCE [LARGE SCALE GENOMIC DNA]</scope>
    <source>
        <strain evidence="4">KACC 12597</strain>
    </source>
</reference>
<dbReference type="Gene3D" id="1.10.3730.20">
    <property type="match status" value="1"/>
</dbReference>
<protein>
    <submittedName>
        <fullName evidence="3">EamA family transporter</fullName>
    </submittedName>
</protein>
<dbReference type="EMBL" id="JBHUHX010000018">
    <property type="protein sequence ID" value="MFD2112026.1"/>
    <property type="molecule type" value="Genomic_DNA"/>
</dbReference>
<feature type="transmembrane region" description="Helical" evidence="1">
    <location>
        <begin position="6"/>
        <end position="23"/>
    </location>
</feature>
<keyword evidence="1" id="KW-0472">Membrane</keyword>
<feature type="transmembrane region" description="Helical" evidence="1">
    <location>
        <begin position="60"/>
        <end position="81"/>
    </location>
</feature>
<keyword evidence="1" id="KW-1133">Transmembrane helix</keyword>
<dbReference type="Proteomes" id="UP001597337">
    <property type="component" value="Unassembled WGS sequence"/>
</dbReference>
<feature type="transmembrane region" description="Helical" evidence="1">
    <location>
        <begin position="120"/>
        <end position="137"/>
    </location>
</feature>
<evidence type="ECO:0000259" key="2">
    <source>
        <dbReference type="Pfam" id="PF00892"/>
    </source>
</evidence>
<keyword evidence="4" id="KW-1185">Reference proteome</keyword>
<evidence type="ECO:0000313" key="4">
    <source>
        <dbReference type="Proteomes" id="UP001597337"/>
    </source>
</evidence>
<organism evidence="3 4">
    <name type="scientific">Thiorhodococcus fuscus</name>
    <dbReference type="NCBI Taxonomy" id="527200"/>
    <lineage>
        <taxon>Bacteria</taxon>
        <taxon>Pseudomonadati</taxon>
        <taxon>Pseudomonadota</taxon>
        <taxon>Gammaproteobacteria</taxon>
        <taxon>Chromatiales</taxon>
        <taxon>Chromatiaceae</taxon>
        <taxon>Thiorhodococcus</taxon>
    </lineage>
</organism>
<dbReference type="InterPro" id="IPR037185">
    <property type="entry name" value="EmrE-like"/>
</dbReference>
<dbReference type="RefSeq" id="WP_386025958.1">
    <property type="nucleotide sequence ID" value="NZ_JBHUHX010000018.1"/>
</dbReference>
<evidence type="ECO:0000256" key="1">
    <source>
        <dbReference type="SAM" id="Phobius"/>
    </source>
</evidence>
<sequence>MPSWVVSSLIATASITIMMLLFKKLTIHNISPISINFYFFLLVTAGFFAFMLIAKAPFSLPASSLWIFVVLAAFAISFNYFEIVAIRDAPNPGFVESITSFRLVAIALLSTFIFNAELTAKNLAGIVFVIVGLVLIST</sequence>
<keyword evidence="1" id="KW-0812">Transmembrane</keyword>
<feature type="transmembrane region" description="Helical" evidence="1">
    <location>
        <begin position="35"/>
        <end position="54"/>
    </location>
</feature>
<dbReference type="InterPro" id="IPR000620">
    <property type="entry name" value="EamA_dom"/>
</dbReference>
<gene>
    <name evidence="3" type="ORF">ACFSJC_09265</name>
</gene>
<dbReference type="SUPFAM" id="SSF103481">
    <property type="entry name" value="Multidrug resistance efflux transporter EmrE"/>
    <property type="match status" value="1"/>
</dbReference>
<feature type="transmembrane region" description="Helical" evidence="1">
    <location>
        <begin position="93"/>
        <end position="114"/>
    </location>
</feature>
<dbReference type="Pfam" id="PF00892">
    <property type="entry name" value="EamA"/>
    <property type="match status" value="1"/>
</dbReference>
<comment type="caution">
    <text evidence="3">The sequence shown here is derived from an EMBL/GenBank/DDBJ whole genome shotgun (WGS) entry which is preliminary data.</text>
</comment>
<evidence type="ECO:0000313" key="3">
    <source>
        <dbReference type="EMBL" id="MFD2112026.1"/>
    </source>
</evidence>
<feature type="domain" description="EamA" evidence="2">
    <location>
        <begin position="4"/>
        <end position="138"/>
    </location>
</feature>